<dbReference type="CDD" id="cd00086">
    <property type="entry name" value="homeodomain"/>
    <property type="match status" value="1"/>
</dbReference>
<evidence type="ECO:0000256" key="6">
    <source>
        <dbReference type="RuleBase" id="RU000682"/>
    </source>
</evidence>
<reference evidence="8" key="2">
    <citation type="submission" date="2025-08" db="UniProtKB">
        <authorList>
            <consortium name="Ensembl"/>
        </authorList>
    </citation>
    <scope>IDENTIFICATION</scope>
</reference>
<dbReference type="GO" id="GO:0007417">
    <property type="term" value="P:central nervous system development"/>
    <property type="evidence" value="ECO:0000318"/>
    <property type="project" value="GO_Central"/>
</dbReference>
<dbReference type="PANTHER" id="PTHR24339">
    <property type="entry name" value="HOMEOBOX PROTEIN EMX-RELATED"/>
    <property type="match status" value="1"/>
</dbReference>
<evidence type="ECO:0000256" key="2">
    <source>
        <dbReference type="ARBA" id="ARBA00023125"/>
    </source>
</evidence>
<feature type="DNA-binding region" description="Homeobox" evidence="5">
    <location>
        <begin position="66"/>
        <end position="125"/>
    </location>
</feature>
<dbReference type="InterPro" id="IPR017970">
    <property type="entry name" value="Homeobox_CS"/>
</dbReference>
<proteinExistence type="predicted"/>
<dbReference type="SUPFAM" id="SSF46689">
    <property type="entry name" value="Homeodomain-like"/>
    <property type="match status" value="1"/>
</dbReference>
<gene>
    <name evidence="8" type="primary">LOC778836</name>
</gene>
<dbReference type="PANTHER" id="PTHR24339:SF67">
    <property type="entry name" value="GNOT1 HOMEODOMAIN PROTEIN-RELATED"/>
    <property type="match status" value="1"/>
</dbReference>
<reference evidence="8" key="3">
    <citation type="submission" date="2025-09" db="UniProtKB">
        <authorList>
            <consortium name="Ensembl"/>
        </authorList>
    </citation>
    <scope>IDENTIFICATION</scope>
</reference>
<dbReference type="GeneTree" id="ENSGT00940000154361"/>
<evidence type="ECO:0000256" key="1">
    <source>
        <dbReference type="ARBA" id="ARBA00004123"/>
    </source>
</evidence>
<dbReference type="PROSITE" id="PS50071">
    <property type="entry name" value="HOMEOBOX_2"/>
    <property type="match status" value="1"/>
</dbReference>
<dbReference type="InParanoid" id="F6X3H1"/>
<dbReference type="GO" id="GO:0000978">
    <property type="term" value="F:RNA polymerase II cis-regulatory region sequence-specific DNA binding"/>
    <property type="evidence" value="ECO:0000318"/>
    <property type="project" value="GO_Central"/>
</dbReference>
<dbReference type="Gene3D" id="1.10.10.60">
    <property type="entry name" value="Homeodomain-like"/>
    <property type="match status" value="1"/>
</dbReference>
<dbReference type="InterPro" id="IPR001356">
    <property type="entry name" value="HD"/>
</dbReference>
<dbReference type="AlphaFoldDB" id="F6X3H1"/>
<evidence type="ECO:0000259" key="7">
    <source>
        <dbReference type="PROSITE" id="PS50071"/>
    </source>
</evidence>
<dbReference type="SMART" id="SM00389">
    <property type="entry name" value="HOX"/>
    <property type="match status" value="1"/>
</dbReference>
<reference evidence="9" key="1">
    <citation type="journal article" date="2002" name="Science">
        <title>The draft genome of Ciona intestinalis: insights into chordate and vertebrate origins.</title>
        <authorList>
            <person name="Dehal P."/>
            <person name="Satou Y."/>
            <person name="Campbell R.K."/>
            <person name="Chapman J."/>
            <person name="Degnan B."/>
            <person name="De Tomaso A."/>
            <person name="Davidson B."/>
            <person name="Di Gregorio A."/>
            <person name="Gelpke M."/>
            <person name="Goodstein D.M."/>
            <person name="Harafuji N."/>
            <person name="Hastings K.E."/>
            <person name="Ho I."/>
            <person name="Hotta K."/>
            <person name="Huang W."/>
            <person name="Kawashima T."/>
            <person name="Lemaire P."/>
            <person name="Martinez D."/>
            <person name="Meinertzhagen I.A."/>
            <person name="Necula S."/>
            <person name="Nonaka M."/>
            <person name="Putnam N."/>
            <person name="Rash S."/>
            <person name="Saiga H."/>
            <person name="Satake M."/>
            <person name="Terry A."/>
            <person name="Yamada L."/>
            <person name="Wang H.G."/>
            <person name="Awazu S."/>
            <person name="Azumi K."/>
            <person name="Boore J."/>
            <person name="Branno M."/>
            <person name="Chin-Bow S."/>
            <person name="DeSantis R."/>
            <person name="Doyle S."/>
            <person name="Francino P."/>
            <person name="Keys D.N."/>
            <person name="Haga S."/>
            <person name="Hayashi H."/>
            <person name="Hino K."/>
            <person name="Imai K.S."/>
            <person name="Inaba K."/>
            <person name="Kano S."/>
            <person name="Kobayashi K."/>
            <person name="Kobayashi M."/>
            <person name="Lee B.I."/>
            <person name="Makabe K.W."/>
            <person name="Manohar C."/>
            <person name="Matassi G."/>
            <person name="Medina M."/>
            <person name="Mochizuki Y."/>
            <person name="Mount S."/>
            <person name="Morishita T."/>
            <person name="Miura S."/>
            <person name="Nakayama A."/>
            <person name="Nishizaka S."/>
            <person name="Nomoto H."/>
            <person name="Ohta F."/>
            <person name="Oishi K."/>
            <person name="Rigoutsos I."/>
            <person name="Sano M."/>
            <person name="Sasaki A."/>
            <person name="Sasakura Y."/>
            <person name="Shoguchi E."/>
            <person name="Shin-i T."/>
            <person name="Spagnuolo A."/>
            <person name="Stainier D."/>
            <person name="Suzuki M.M."/>
            <person name="Tassy O."/>
            <person name="Takatori N."/>
            <person name="Tokuoka M."/>
            <person name="Yagi K."/>
            <person name="Yoshizaki F."/>
            <person name="Wada S."/>
            <person name="Zhang C."/>
            <person name="Hyatt P.D."/>
            <person name="Larimer F."/>
            <person name="Detter C."/>
            <person name="Doggett N."/>
            <person name="Glavina T."/>
            <person name="Hawkins T."/>
            <person name="Richardson P."/>
            <person name="Lucas S."/>
            <person name="Kohara Y."/>
            <person name="Levine M."/>
            <person name="Satoh N."/>
            <person name="Rokhsar D.S."/>
        </authorList>
    </citation>
    <scope>NUCLEOTIDE SEQUENCE [LARGE SCALE GENOMIC DNA]</scope>
</reference>
<keyword evidence="2 5" id="KW-0238">DNA-binding</keyword>
<dbReference type="InterPro" id="IPR020479">
    <property type="entry name" value="HD_metazoa"/>
</dbReference>
<sequence>MRHLPFIQSCIGSPFQPPPGGFPTPPITPNPHWGHRGHFTSSPLATNDVTARGNDVTHTSPPLVDKKRMRTIFTSDQLEKLEDEFTRQHYMVGSERYFLAKRLNLSETQVKVWFQNRRIKWRKRRHQVTDQSNFNVLKLAGSLDNR</sequence>
<feature type="domain" description="Homeobox" evidence="7">
    <location>
        <begin position="64"/>
        <end position="124"/>
    </location>
</feature>
<dbReference type="GO" id="GO:0030182">
    <property type="term" value="P:neuron differentiation"/>
    <property type="evidence" value="ECO:0000318"/>
    <property type="project" value="GO_Central"/>
</dbReference>
<keyword evidence="9" id="KW-1185">Reference proteome</keyword>
<dbReference type="InterPro" id="IPR009057">
    <property type="entry name" value="Homeodomain-like_sf"/>
</dbReference>
<dbReference type="GO" id="GO:0005634">
    <property type="term" value="C:nucleus"/>
    <property type="evidence" value="ECO:0000318"/>
    <property type="project" value="GO_Central"/>
</dbReference>
<evidence type="ECO:0000256" key="3">
    <source>
        <dbReference type="ARBA" id="ARBA00023155"/>
    </source>
</evidence>
<dbReference type="GO" id="GO:0006357">
    <property type="term" value="P:regulation of transcription by RNA polymerase II"/>
    <property type="evidence" value="ECO:0000318"/>
    <property type="project" value="GO_Central"/>
</dbReference>
<dbReference type="PROSITE" id="PS00027">
    <property type="entry name" value="HOMEOBOX_1"/>
    <property type="match status" value="1"/>
</dbReference>
<dbReference type="Pfam" id="PF00046">
    <property type="entry name" value="Homeodomain"/>
    <property type="match status" value="1"/>
</dbReference>
<comment type="subcellular location">
    <subcellularLocation>
        <location evidence="1 5 6">Nucleus</location>
    </subcellularLocation>
</comment>
<dbReference type="Proteomes" id="UP000008144">
    <property type="component" value="Unassembled WGS sequence"/>
</dbReference>
<evidence type="ECO:0000256" key="4">
    <source>
        <dbReference type="ARBA" id="ARBA00023242"/>
    </source>
</evidence>
<dbReference type="HOGENOM" id="CLU_148754_0_0_1"/>
<dbReference type="Ensembl" id="ENSCINT00000028192.2">
    <property type="protein sequence ID" value="ENSCINP00000027946.2"/>
    <property type="gene ID" value="ENSCING00000015968.2"/>
</dbReference>
<dbReference type="InterPro" id="IPR050877">
    <property type="entry name" value="EMX-VAX-Noto_Homeobox_TFs"/>
</dbReference>
<dbReference type="GO" id="GO:0000981">
    <property type="term" value="F:DNA-binding transcription factor activity, RNA polymerase II-specific"/>
    <property type="evidence" value="ECO:0000318"/>
    <property type="project" value="GO_Central"/>
</dbReference>
<name>F6X3H1_CIOIN</name>
<evidence type="ECO:0000313" key="8">
    <source>
        <dbReference type="Ensembl" id="ENSCINP00000027946.2"/>
    </source>
</evidence>
<dbReference type="FunFam" id="1.10.10.60:FF:000378">
    <property type="entry name" value="Notochord homeobox"/>
    <property type="match status" value="1"/>
</dbReference>
<protein>
    <submittedName>
        <fullName evidence="8">Homeobox protein not2</fullName>
    </submittedName>
</protein>
<keyword evidence="4 5" id="KW-0539">Nucleus</keyword>
<accession>F6X3H1</accession>
<organism evidence="8 9">
    <name type="scientific">Ciona intestinalis</name>
    <name type="common">Transparent sea squirt</name>
    <name type="synonym">Ascidia intestinalis</name>
    <dbReference type="NCBI Taxonomy" id="7719"/>
    <lineage>
        <taxon>Eukaryota</taxon>
        <taxon>Metazoa</taxon>
        <taxon>Chordata</taxon>
        <taxon>Tunicata</taxon>
        <taxon>Ascidiacea</taxon>
        <taxon>Phlebobranchia</taxon>
        <taxon>Cionidae</taxon>
        <taxon>Ciona</taxon>
    </lineage>
</organism>
<dbReference type="STRING" id="7719.ENSCINP00000027946"/>
<dbReference type="PRINTS" id="PR00024">
    <property type="entry name" value="HOMEOBOX"/>
</dbReference>
<keyword evidence="3 5" id="KW-0371">Homeobox</keyword>
<evidence type="ECO:0000256" key="5">
    <source>
        <dbReference type="PROSITE-ProRule" id="PRU00108"/>
    </source>
</evidence>
<evidence type="ECO:0000313" key="9">
    <source>
        <dbReference type="Proteomes" id="UP000008144"/>
    </source>
</evidence>